<evidence type="ECO:0000313" key="2">
    <source>
        <dbReference type="Proteomes" id="UP000183200"/>
    </source>
</evidence>
<gene>
    <name evidence="1" type="ORF">SAMN05421820_1301</name>
</gene>
<keyword evidence="2" id="KW-1185">Reference proteome</keyword>
<evidence type="ECO:0008006" key="3">
    <source>
        <dbReference type="Google" id="ProtNLM"/>
    </source>
</evidence>
<protein>
    <recommendedName>
        <fullName evidence="3">Histidine phosphatase family protein</fullName>
    </recommendedName>
</protein>
<dbReference type="Proteomes" id="UP000183200">
    <property type="component" value="Unassembled WGS sequence"/>
</dbReference>
<organism evidence="1 2">
    <name type="scientific">Pedobacter steynii</name>
    <dbReference type="NCBI Taxonomy" id="430522"/>
    <lineage>
        <taxon>Bacteria</taxon>
        <taxon>Pseudomonadati</taxon>
        <taxon>Bacteroidota</taxon>
        <taxon>Sphingobacteriia</taxon>
        <taxon>Sphingobacteriales</taxon>
        <taxon>Sphingobacteriaceae</taxon>
        <taxon>Pedobacter</taxon>
    </lineage>
</organism>
<accession>A0A1H0MN03</accession>
<sequence>MKAPSLLTRLFLSAFVLFSITARSQDRNLKLVFIRHAERPENGNNLTCKGFNRSVQLPAILYKKFGKPSDIYVPALNLGKDTRRARMFQTITPFAVKYNLSINSAYEEGDYKHISKALLKEKGTVIIVWEHKEIQQLVNALGVKSVTQKWGTNDYDSIWIVTFSTGMPVLKKDKQGLNPSSNCNF</sequence>
<name>A0A1H0MN03_9SPHI</name>
<dbReference type="RefSeq" id="WP_074613152.1">
    <property type="nucleotide sequence ID" value="NZ_FNGY01000030.1"/>
</dbReference>
<reference evidence="2" key="1">
    <citation type="submission" date="2016-10" db="EMBL/GenBank/DDBJ databases">
        <authorList>
            <person name="Varghese N."/>
            <person name="Submissions S."/>
        </authorList>
    </citation>
    <scope>NUCLEOTIDE SEQUENCE [LARGE SCALE GENOMIC DNA]</scope>
    <source>
        <strain evidence="2">DSM 19110</strain>
    </source>
</reference>
<dbReference type="OrthoDB" id="8448116at2"/>
<dbReference type="EMBL" id="FNGY01000030">
    <property type="protein sequence ID" value="SDO81792.1"/>
    <property type="molecule type" value="Genomic_DNA"/>
</dbReference>
<dbReference type="AlphaFoldDB" id="A0A1H0MN03"/>
<proteinExistence type="predicted"/>
<evidence type="ECO:0000313" key="1">
    <source>
        <dbReference type="EMBL" id="SDO81792.1"/>
    </source>
</evidence>